<evidence type="ECO:0000313" key="4">
    <source>
        <dbReference type="EMBL" id="KAK3291221.1"/>
    </source>
</evidence>
<dbReference type="CDD" id="cd12148">
    <property type="entry name" value="fungal_TF_MHR"/>
    <property type="match status" value="1"/>
</dbReference>
<evidence type="ECO:0000259" key="3">
    <source>
        <dbReference type="PROSITE" id="PS50048"/>
    </source>
</evidence>
<dbReference type="Proteomes" id="UP001278766">
    <property type="component" value="Unassembled WGS sequence"/>
</dbReference>
<dbReference type="SUPFAM" id="SSF57701">
    <property type="entry name" value="Zn2/Cys6 DNA-binding domain"/>
    <property type="match status" value="1"/>
</dbReference>
<dbReference type="GO" id="GO:0006351">
    <property type="term" value="P:DNA-templated transcription"/>
    <property type="evidence" value="ECO:0007669"/>
    <property type="project" value="InterPro"/>
</dbReference>
<dbReference type="InterPro" id="IPR036864">
    <property type="entry name" value="Zn2-C6_fun-type_DNA-bd_sf"/>
</dbReference>
<evidence type="ECO:0000256" key="1">
    <source>
        <dbReference type="ARBA" id="ARBA00022723"/>
    </source>
</evidence>
<dbReference type="InterPro" id="IPR001138">
    <property type="entry name" value="Zn2Cys6_DnaBD"/>
</dbReference>
<gene>
    <name evidence="4" type="ORF">B0H64DRAFT_330746</name>
</gene>
<reference evidence="4" key="1">
    <citation type="journal article" date="2023" name="Mol. Phylogenet. Evol.">
        <title>Genome-scale phylogeny and comparative genomics of the fungal order Sordariales.</title>
        <authorList>
            <person name="Hensen N."/>
            <person name="Bonometti L."/>
            <person name="Westerberg I."/>
            <person name="Brannstrom I.O."/>
            <person name="Guillou S."/>
            <person name="Cros-Aarteil S."/>
            <person name="Calhoun S."/>
            <person name="Haridas S."/>
            <person name="Kuo A."/>
            <person name="Mondo S."/>
            <person name="Pangilinan J."/>
            <person name="Riley R."/>
            <person name="LaButti K."/>
            <person name="Andreopoulos B."/>
            <person name="Lipzen A."/>
            <person name="Chen C."/>
            <person name="Yan M."/>
            <person name="Daum C."/>
            <person name="Ng V."/>
            <person name="Clum A."/>
            <person name="Steindorff A."/>
            <person name="Ohm R.A."/>
            <person name="Martin F."/>
            <person name="Silar P."/>
            <person name="Natvig D.O."/>
            <person name="Lalanne C."/>
            <person name="Gautier V."/>
            <person name="Ament-Velasquez S.L."/>
            <person name="Kruys A."/>
            <person name="Hutchinson M.I."/>
            <person name="Powell A.J."/>
            <person name="Barry K."/>
            <person name="Miller A.N."/>
            <person name="Grigoriev I.V."/>
            <person name="Debuchy R."/>
            <person name="Gladieux P."/>
            <person name="Hiltunen Thoren M."/>
            <person name="Johannesson H."/>
        </authorList>
    </citation>
    <scope>NUCLEOTIDE SEQUENCE</scope>
    <source>
        <strain evidence="4">CBS 168.71</strain>
    </source>
</reference>
<reference evidence="4" key="2">
    <citation type="submission" date="2023-06" db="EMBL/GenBank/DDBJ databases">
        <authorList>
            <consortium name="Lawrence Berkeley National Laboratory"/>
            <person name="Haridas S."/>
            <person name="Hensen N."/>
            <person name="Bonometti L."/>
            <person name="Westerberg I."/>
            <person name="Brannstrom I.O."/>
            <person name="Guillou S."/>
            <person name="Cros-Aarteil S."/>
            <person name="Calhoun S."/>
            <person name="Kuo A."/>
            <person name="Mondo S."/>
            <person name="Pangilinan J."/>
            <person name="Riley R."/>
            <person name="Labutti K."/>
            <person name="Andreopoulos B."/>
            <person name="Lipzen A."/>
            <person name="Chen C."/>
            <person name="Yanf M."/>
            <person name="Daum C."/>
            <person name="Ng V."/>
            <person name="Clum A."/>
            <person name="Steindorff A."/>
            <person name="Ohm R."/>
            <person name="Martin F."/>
            <person name="Silar P."/>
            <person name="Natvig D."/>
            <person name="Lalanne C."/>
            <person name="Gautier V."/>
            <person name="Ament-Velasquez S.L."/>
            <person name="Kruys A."/>
            <person name="Hutchinson M.I."/>
            <person name="Powell A.J."/>
            <person name="Barry K."/>
            <person name="Miller A.N."/>
            <person name="Grigoriev I.V."/>
            <person name="Debuchy R."/>
            <person name="Gladieux P."/>
            <person name="Thoren M.H."/>
            <person name="Johannesson H."/>
        </authorList>
    </citation>
    <scope>NUCLEOTIDE SEQUENCE</scope>
    <source>
        <strain evidence="4">CBS 168.71</strain>
    </source>
</reference>
<dbReference type="GO" id="GO:0003677">
    <property type="term" value="F:DNA binding"/>
    <property type="evidence" value="ECO:0007669"/>
    <property type="project" value="InterPro"/>
</dbReference>
<dbReference type="RefSeq" id="XP_062654735.1">
    <property type="nucleotide sequence ID" value="XM_062800955.1"/>
</dbReference>
<dbReference type="Pfam" id="PF00172">
    <property type="entry name" value="Zn_clus"/>
    <property type="match status" value="1"/>
</dbReference>
<keyword evidence="2" id="KW-0539">Nucleus</keyword>
<sequence length="560" mass="62741">MSFNRRRVALACTFCRHRKRRCDATRPSCRNCIEADVDCRYDDTPSQRIDSSGGSREIINRLQEIEAMLQHHLPGISTLTSGVQAIVSQSPTLSATSPASQASTLQAARILSHDLAGAGSSQQWPLPMRMEQQSQLPGMADAELPPLTIPVGHKTSSNYLLRLPAMKQLIGEYPADLFFMLESRNPLPPEMPAHPTPPSMNPLTAAELSKDVLDCFVSTFFSHVYHSHPILDKVEFDRIYQGFLENYYSDPWSMESILCLVVFALGAAKMAPPGAHGFESSPPGMLYMQAALPTLISMSSWSVNYSLLLPQALVLASVYFAYIIRPLQSWRLVYSASSLLQFKLCRLPTRDGDEASREAILRIFWSCFLVECDRLAELELPQSGLQQLIDQTSLPSFRDVDQSQSTTSLAEISIRRLLNRVHNSLYPRKRNVLSLSSTSLTAVDEFSAAEIASVTSVCDELYRQLNSWYESIPEPSRPALGTAPTGHERKSILRIRYYAARHIIHRPFVLYIVTNDLQHVDNAVVLEKAGVCIDSCRTYLRNTTEILAKQSQYTWTFSLS</sequence>
<dbReference type="PANTHER" id="PTHR47785">
    <property type="entry name" value="ZN(II)2CYS6 TRANSCRIPTION FACTOR (EUROFUNG)-RELATED-RELATED"/>
    <property type="match status" value="1"/>
</dbReference>
<dbReference type="GO" id="GO:0000981">
    <property type="term" value="F:DNA-binding transcription factor activity, RNA polymerase II-specific"/>
    <property type="evidence" value="ECO:0007669"/>
    <property type="project" value="InterPro"/>
</dbReference>
<evidence type="ECO:0000256" key="2">
    <source>
        <dbReference type="ARBA" id="ARBA00023242"/>
    </source>
</evidence>
<dbReference type="SMART" id="SM00066">
    <property type="entry name" value="GAL4"/>
    <property type="match status" value="1"/>
</dbReference>
<keyword evidence="5" id="KW-1185">Reference proteome</keyword>
<dbReference type="GeneID" id="87837903"/>
<protein>
    <recommendedName>
        <fullName evidence="3">Zn(2)-C6 fungal-type domain-containing protein</fullName>
    </recommendedName>
</protein>
<evidence type="ECO:0000313" key="5">
    <source>
        <dbReference type="Proteomes" id="UP001278766"/>
    </source>
</evidence>
<dbReference type="PROSITE" id="PS00463">
    <property type="entry name" value="ZN2_CY6_FUNGAL_1"/>
    <property type="match status" value="1"/>
</dbReference>
<name>A0AAE0H7D5_9PEZI</name>
<dbReference type="InterPro" id="IPR053181">
    <property type="entry name" value="EcdB-like_regulator"/>
</dbReference>
<dbReference type="InterPro" id="IPR007219">
    <property type="entry name" value="XnlR_reg_dom"/>
</dbReference>
<feature type="domain" description="Zn(2)-C6 fungal-type" evidence="3">
    <location>
        <begin position="11"/>
        <end position="41"/>
    </location>
</feature>
<comment type="caution">
    <text evidence="4">The sequence shown here is derived from an EMBL/GenBank/DDBJ whole genome shotgun (WGS) entry which is preliminary data.</text>
</comment>
<proteinExistence type="predicted"/>
<dbReference type="CDD" id="cd00067">
    <property type="entry name" value="GAL4"/>
    <property type="match status" value="1"/>
</dbReference>
<dbReference type="Gene3D" id="4.10.240.10">
    <property type="entry name" value="Zn(2)-C6 fungal-type DNA-binding domain"/>
    <property type="match status" value="1"/>
</dbReference>
<dbReference type="PROSITE" id="PS50048">
    <property type="entry name" value="ZN2_CY6_FUNGAL_2"/>
    <property type="match status" value="1"/>
</dbReference>
<dbReference type="AlphaFoldDB" id="A0AAE0H7D5"/>
<dbReference type="GO" id="GO:0008270">
    <property type="term" value="F:zinc ion binding"/>
    <property type="evidence" value="ECO:0007669"/>
    <property type="project" value="InterPro"/>
</dbReference>
<keyword evidence="1" id="KW-0479">Metal-binding</keyword>
<accession>A0AAE0H7D5</accession>
<dbReference type="EMBL" id="JAUEPN010000010">
    <property type="protein sequence ID" value="KAK3291221.1"/>
    <property type="molecule type" value="Genomic_DNA"/>
</dbReference>
<organism evidence="4 5">
    <name type="scientific">Chaetomium fimeti</name>
    <dbReference type="NCBI Taxonomy" id="1854472"/>
    <lineage>
        <taxon>Eukaryota</taxon>
        <taxon>Fungi</taxon>
        <taxon>Dikarya</taxon>
        <taxon>Ascomycota</taxon>
        <taxon>Pezizomycotina</taxon>
        <taxon>Sordariomycetes</taxon>
        <taxon>Sordariomycetidae</taxon>
        <taxon>Sordariales</taxon>
        <taxon>Chaetomiaceae</taxon>
        <taxon>Chaetomium</taxon>
    </lineage>
</organism>
<dbReference type="Pfam" id="PF04082">
    <property type="entry name" value="Fungal_trans"/>
    <property type="match status" value="1"/>
</dbReference>